<dbReference type="PROSITE" id="PS51745">
    <property type="entry name" value="PB1"/>
    <property type="match status" value="1"/>
</dbReference>
<dbReference type="PANTHER" id="PTHR15335">
    <property type="entry name" value="PROTEIN TFG"/>
    <property type="match status" value="1"/>
</dbReference>
<dbReference type="Pfam" id="PF00564">
    <property type="entry name" value="PB1"/>
    <property type="match status" value="1"/>
</dbReference>
<dbReference type="SMART" id="SM00666">
    <property type="entry name" value="PB1"/>
    <property type="match status" value="1"/>
</dbReference>
<accession>A0A5K3FBX7</accession>
<dbReference type="WBParaSite" id="MCU_007100-RB">
    <property type="protein sequence ID" value="MCU_007100-RB"/>
    <property type="gene ID" value="MCU_007100"/>
</dbReference>
<feature type="compositionally biased region" description="Low complexity" evidence="1">
    <location>
        <begin position="302"/>
        <end position="318"/>
    </location>
</feature>
<dbReference type="InterPro" id="IPR034857">
    <property type="entry name" value="PB1_TFG"/>
</dbReference>
<evidence type="ECO:0000256" key="1">
    <source>
        <dbReference type="SAM" id="MobiDB-lite"/>
    </source>
</evidence>
<protein>
    <submittedName>
        <fullName evidence="3">PB1 domain-containing protein</fullName>
    </submittedName>
</protein>
<dbReference type="InterPro" id="IPR033512">
    <property type="entry name" value="TFG"/>
</dbReference>
<feature type="compositionally biased region" description="Polar residues" evidence="1">
    <location>
        <begin position="270"/>
        <end position="279"/>
    </location>
</feature>
<dbReference type="GO" id="GO:0042802">
    <property type="term" value="F:identical protein binding"/>
    <property type="evidence" value="ECO:0007669"/>
    <property type="project" value="InterPro"/>
</dbReference>
<feature type="compositionally biased region" description="Pro residues" evidence="1">
    <location>
        <begin position="424"/>
        <end position="438"/>
    </location>
</feature>
<feature type="compositionally biased region" description="Pro residues" evidence="1">
    <location>
        <begin position="228"/>
        <end position="239"/>
    </location>
</feature>
<feature type="compositionally biased region" description="Pro residues" evidence="1">
    <location>
        <begin position="339"/>
        <end position="353"/>
    </location>
</feature>
<feature type="compositionally biased region" description="Low complexity" evidence="1">
    <location>
        <begin position="360"/>
        <end position="369"/>
    </location>
</feature>
<sequence>MSLSTMRSDAEFAGRLVIKAQLHDDIRRILIHNEELTYDELILMMQRVFKPKLDGIDNFIIKYKDQDDDYVTIAEEFDLSYAIHNHKVLRLKLFVPQESTSPTEEASVEELPNHSDADVPGTCGRKAVIMELRRLRDDFNMLAEKLDNFILHQKLEPTKKSANAGDSCPTEKPELPASSNAMPPRPFASDVPPTTSHVCPPGPSATPASLASSLSQNFANVTLGQSVEPPPAFSRPSEPPTSAFRPSPSVDSTSAPPPPPLQMGGPGMSHFSQPAPTSVASPPPLSGGPAPPQPPPPPPPQHSASQQPALLPTTNLPPLSVPQAAFPSAVPSQLSAKPVPQPPAVATPPPLHPPVSQFTPMMMSTASSMVPPPPMPLPGQRFPTTTSAAAAAGGSGMSVPPPPGPGSMGFPSMGGQMSMHLGGPAPPPLQPPPPPPMQPLQLGGLPSSQFAGATPPPPPPSMFGMYGQRPPQ</sequence>
<dbReference type="PANTHER" id="PTHR15335:SF7">
    <property type="entry name" value="PROTEIN TFG"/>
    <property type="match status" value="1"/>
</dbReference>
<dbReference type="AlphaFoldDB" id="A0A5K3FBX7"/>
<dbReference type="GO" id="GO:0048208">
    <property type="term" value="P:COPII vesicle coating"/>
    <property type="evidence" value="ECO:0007669"/>
    <property type="project" value="InterPro"/>
</dbReference>
<reference evidence="3" key="1">
    <citation type="submission" date="2019-11" db="UniProtKB">
        <authorList>
            <consortium name="WormBaseParasite"/>
        </authorList>
    </citation>
    <scope>IDENTIFICATION</scope>
</reference>
<feature type="domain" description="PB1" evidence="2">
    <location>
        <begin position="15"/>
        <end position="98"/>
    </location>
</feature>
<dbReference type="InterPro" id="IPR053793">
    <property type="entry name" value="PB1-like"/>
</dbReference>
<dbReference type="SUPFAM" id="SSF54277">
    <property type="entry name" value="CAD &amp; PB1 domains"/>
    <property type="match status" value="1"/>
</dbReference>
<dbReference type="InterPro" id="IPR000270">
    <property type="entry name" value="PB1_dom"/>
</dbReference>
<dbReference type="Gene3D" id="3.10.20.90">
    <property type="entry name" value="Phosphatidylinositol 3-kinase Catalytic Subunit, Chain A, domain 1"/>
    <property type="match status" value="1"/>
</dbReference>
<proteinExistence type="predicted"/>
<evidence type="ECO:0000313" key="3">
    <source>
        <dbReference type="WBParaSite" id="MCU_007100-RB"/>
    </source>
</evidence>
<feature type="region of interest" description="Disordered" evidence="1">
    <location>
        <begin position="160"/>
        <end position="211"/>
    </location>
</feature>
<evidence type="ECO:0000259" key="2">
    <source>
        <dbReference type="PROSITE" id="PS51745"/>
    </source>
</evidence>
<name>A0A5K3FBX7_MESCO</name>
<organism evidence="3">
    <name type="scientific">Mesocestoides corti</name>
    <name type="common">Flatworm</name>
    <dbReference type="NCBI Taxonomy" id="53468"/>
    <lineage>
        <taxon>Eukaryota</taxon>
        <taxon>Metazoa</taxon>
        <taxon>Spiralia</taxon>
        <taxon>Lophotrochozoa</taxon>
        <taxon>Platyhelminthes</taxon>
        <taxon>Cestoda</taxon>
        <taxon>Eucestoda</taxon>
        <taxon>Cyclophyllidea</taxon>
        <taxon>Mesocestoididae</taxon>
        <taxon>Mesocestoides</taxon>
    </lineage>
</organism>
<feature type="compositionally biased region" description="Low complexity" evidence="1">
    <location>
        <begin position="408"/>
        <end position="423"/>
    </location>
</feature>
<dbReference type="GO" id="GO:0070971">
    <property type="term" value="C:endoplasmic reticulum exit site"/>
    <property type="evidence" value="ECO:0007669"/>
    <property type="project" value="TreeGrafter"/>
</dbReference>
<feature type="compositionally biased region" description="Pro residues" evidence="1">
    <location>
        <begin position="281"/>
        <end position="301"/>
    </location>
</feature>
<dbReference type="CDD" id="cd06401">
    <property type="entry name" value="PB1_TFG"/>
    <property type="match status" value="1"/>
</dbReference>
<feature type="region of interest" description="Disordered" evidence="1">
    <location>
        <begin position="224"/>
        <end position="472"/>
    </location>
</feature>